<evidence type="ECO:0000313" key="20">
    <source>
        <dbReference type="Proteomes" id="UP000509510"/>
    </source>
</evidence>
<keyword evidence="10 14" id="KW-0067">ATP-binding</keyword>
<feature type="region of interest" description="Disordered" evidence="15">
    <location>
        <begin position="112"/>
        <end position="175"/>
    </location>
</feature>
<evidence type="ECO:0000256" key="11">
    <source>
        <dbReference type="ARBA" id="ARBA00023043"/>
    </source>
</evidence>
<evidence type="ECO:0000259" key="16">
    <source>
        <dbReference type="PROSITE" id="PS50006"/>
    </source>
</evidence>
<name>A0A7H8R411_TALRU</name>
<evidence type="ECO:0000256" key="2">
    <source>
        <dbReference type="ARBA" id="ARBA00005575"/>
    </source>
</evidence>
<dbReference type="InterPro" id="IPR041175">
    <property type="entry name" value="VLRF1/Vms1"/>
</dbReference>
<feature type="region of interest" description="Disordered" evidence="15">
    <location>
        <begin position="553"/>
        <end position="617"/>
    </location>
</feature>
<dbReference type="GO" id="GO:0005737">
    <property type="term" value="C:cytoplasm"/>
    <property type="evidence" value="ECO:0007669"/>
    <property type="project" value="UniProtKB-SubCell"/>
</dbReference>
<dbReference type="Gene3D" id="3.30.200.20">
    <property type="entry name" value="Phosphorylase Kinase, domain 1"/>
    <property type="match status" value="1"/>
</dbReference>
<dbReference type="PANTHER" id="PTHR16036:SF2">
    <property type="entry name" value="TRNA ENDONUCLEASE ANKZF1"/>
    <property type="match status" value="1"/>
</dbReference>
<feature type="region of interest" description="Disordered" evidence="15">
    <location>
        <begin position="36"/>
        <end position="61"/>
    </location>
</feature>
<feature type="compositionally biased region" description="Basic and acidic residues" evidence="15">
    <location>
        <begin position="553"/>
        <end position="583"/>
    </location>
</feature>
<feature type="region of interest" description="Disordered" evidence="15">
    <location>
        <begin position="275"/>
        <end position="302"/>
    </location>
</feature>
<evidence type="ECO:0000256" key="5">
    <source>
        <dbReference type="ARBA" id="ARBA00022722"/>
    </source>
</evidence>
<keyword evidence="20" id="KW-1185">Reference proteome</keyword>
<evidence type="ECO:0000256" key="14">
    <source>
        <dbReference type="PROSITE-ProRule" id="PRU10141"/>
    </source>
</evidence>
<dbReference type="PROSITE" id="PS50011">
    <property type="entry name" value="PROTEIN_KINASE_DOM"/>
    <property type="match status" value="1"/>
</dbReference>
<evidence type="ECO:0000256" key="1">
    <source>
        <dbReference type="ARBA" id="ARBA00004496"/>
    </source>
</evidence>
<dbReference type="Pfam" id="PF18826">
    <property type="entry name" value="bVLRF1"/>
    <property type="match status" value="1"/>
</dbReference>
<keyword evidence="12" id="KW-0175">Coiled coil</keyword>
<evidence type="ECO:0000256" key="6">
    <source>
        <dbReference type="ARBA" id="ARBA00022737"/>
    </source>
</evidence>
<dbReference type="Gene3D" id="1.25.40.20">
    <property type="entry name" value="Ankyrin repeat-containing domain"/>
    <property type="match status" value="1"/>
</dbReference>
<dbReference type="InterPro" id="IPR008984">
    <property type="entry name" value="SMAD_FHA_dom_sf"/>
</dbReference>
<organism evidence="19 20">
    <name type="scientific">Talaromyces rugulosus</name>
    <name type="common">Penicillium rugulosum</name>
    <dbReference type="NCBI Taxonomy" id="121627"/>
    <lineage>
        <taxon>Eukaryota</taxon>
        <taxon>Fungi</taxon>
        <taxon>Dikarya</taxon>
        <taxon>Ascomycota</taxon>
        <taxon>Pezizomycotina</taxon>
        <taxon>Eurotiomycetes</taxon>
        <taxon>Eurotiomycetidae</taxon>
        <taxon>Eurotiales</taxon>
        <taxon>Trichocomaceae</taxon>
        <taxon>Talaromyces</taxon>
        <taxon>Talaromyces sect. Islandici</taxon>
    </lineage>
</organism>
<evidence type="ECO:0000256" key="13">
    <source>
        <dbReference type="PROSITE-ProRule" id="PRU01389"/>
    </source>
</evidence>
<dbReference type="SUPFAM" id="SSF57667">
    <property type="entry name" value="beta-beta-alpha zinc fingers"/>
    <property type="match status" value="1"/>
</dbReference>
<dbReference type="GO" id="GO:0005524">
    <property type="term" value="F:ATP binding"/>
    <property type="evidence" value="ECO:0007669"/>
    <property type="project" value="UniProtKB-UniRule"/>
</dbReference>
<dbReference type="PROSITE" id="PS50006">
    <property type="entry name" value="FHA_DOMAIN"/>
    <property type="match status" value="1"/>
</dbReference>
<dbReference type="GeneID" id="55995717"/>
<feature type="compositionally biased region" description="Low complexity" evidence="15">
    <location>
        <begin position="1141"/>
        <end position="1150"/>
    </location>
</feature>
<dbReference type="GO" id="GO:0004519">
    <property type="term" value="F:endonuclease activity"/>
    <property type="evidence" value="ECO:0007669"/>
    <property type="project" value="UniProtKB-KW"/>
</dbReference>
<feature type="compositionally biased region" description="Low complexity" evidence="15">
    <location>
        <begin position="286"/>
        <end position="301"/>
    </location>
</feature>
<feature type="domain" description="VLRF1" evidence="18">
    <location>
        <begin position="228"/>
        <end position="385"/>
    </location>
</feature>
<gene>
    <name evidence="19" type="ORF">TRUGW13939_08228</name>
</gene>
<dbReference type="SUPFAM" id="SSF56112">
    <property type="entry name" value="Protein kinase-like (PK-like)"/>
    <property type="match status" value="1"/>
</dbReference>
<dbReference type="InterPro" id="IPR011009">
    <property type="entry name" value="Kinase-like_dom_sf"/>
</dbReference>
<keyword evidence="9 13" id="KW-0378">Hydrolase</keyword>
<dbReference type="InterPro" id="IPR000719">
    <property type="entry name" value="Prot_kinase_dom"/>
</dbReference>
<feature type="compositionally biased region" description="Basic and acidic residues" evidence="15">
    <location>
        <begin position="605"/>
        <end position="617"/>
    </location>
</feature>
<dbReference type="SMART" id="SM00220">
    <property type="entry name" value="S_TKc"/>
    <property type="match status" value="1"/>
</dbReference>
<dbReference type="InterPro" id="IPR000253">
    <property type="entry name" value="FHA_dom"/>
</dbReference>
<feature type="domain" description="FHA" evidence="16">
    <location>
        <begin position="710"/>
        <end position="787"/>
    </location>
</feature>
<dbReference type="OrthoDB" id="429841at2759"/>
<dbReference type="GO" id="GO:0016787">
    <property type="term" value="F:hydrolase activity"/>
    <property type="evidence" value="ECO:0007669"/>
    <property type="project" value="UniProtKB-KW"/>
</dbReference>
<feature type="domain" description="Protein kinase" evidence="17">
    <location>
        <begin position="838"/>
        <end position="1115"/>
    </location>
</feature>
<evidence type="ECO:0000256" key="15">
    <source>
        <dbReference type="SAM" id="MobiDB-lite"/>
    </source>
</evidence>
<dbReference type="PANTHER" id="PTHR16036">
    <property type="entry name" value="ANKYRIN REPEAT AND ZINC FINGER DOMAIN-CONTAINING PROTEIN 1"/>
    <property type="match status" value="1"/>
</dbReference>
<evidence type="ECO:0000256" key="7">
    <source>
        <dbReference type="ARBA" id="ARBA00022741"/>
    </source>
</evidence>
<dbReference type="SUPFAM" id="SSF49879">
    <property type="entry name" value="SMAD/FHA domain"/>
    <property type="match status" value="1"/>
</dbReference>
<evidence type="ECO:0000259" key="18">
    <source>
        <dbReference type="PROSITE" id="PS52044"/>
    </source>
</evidence>
<dbReference type="EMBL" id="CP055901">
    <property type="protein sequence ID" value="QKX61082.1"/>
    <property type="molecule type" value="Genomic_DNA"/>
</dbReference>
<dbReference type="GO" id="GO:0004672">
    <property type="term" value="F:protein kinase activity"/>
    <property type="evidence" value="ECO:0007669"/>
    <property type="project" value="InterPro"/>
</dbReference>
<keyword evidence="4 13" id="KW-0963">Cytoplasm</keyword>
<dbReference type="PROSITE" id="PS00107">
    <property type="entry name" value="PROTEIN_KINASE_ATP"/>
    <property type="match status" value="1"/>
</dbReference>
<dbReference type="InterPro" id="IPR036770">
    <property type="entry name" value="Ankyrin_rpt-contain_sf"/>
</dbReference>
<evidence type="ECO:0000256" key="3">
    <source>
        <dbReference type="ARBA" id="ARBA00009262"/>
    </source>
</evidence>
<keyword evidence="7 14" id="KW-0547">Nucleotide-binding</keyword>
<comment type="similarity">
    <text evidence="3 13">Belongs to the ANKZF1/VMS1 family.</text>
</comment>
<feature type="binding site" evidence="14">
    <location>
        <position position="876"/>
    </location>
    <ligand>
        <name>ATP</name>
        <dbReference type="ChEBI" id="CHEBI:30616"/>
    </ligand>
</feature>
<reference evidence="20" key="1">
    <citation type="submission" date="2020-06" db="EMBL/GenBank/DDBJ databases">
        <title>A chromosome-scale genome assembly of Talaromyces rugulosus W13939.</title>
        <authorList>
            <person name="Wang B."/>
            <person name="Guo L."/>
            <person name="Ye K."/>
            <person name="Wang L."/>
        </authorList>
    </citation>
    <scope>NUCLEOTIDE SEQUENCE [LARGE SCALE GENOMIC DNA]</scope>
    <source>
        <strain evidence="20">W13939</strain>
    </source>
</reference>
<feature type="region of interest" description="Disordered" evidence="15">
    <location>
        <begin position="1139"/>
        <end position="1172"/>
    </location>
</feature>
<evidence type="ECO:0000259" key="17">
    <source>
        <dbReference type="PROSITE" id="PS50011"/>
    </source>
</evidence>
<comment type="domain">
    <text evidence="13">The VLRF1 domain mediates binding to the 60S ribosomal subunit.</text>
</comment>
<dbReference type="SUPFAM" id="SSF48403">
    <property type="entry name" value="Ankyrin repeat"/>
    <property type="match status" value="1"/>
</dbReference>
<evidence type="ECO:0000313" key="19">
    <source>
        <dbReference type="EMBL" id="QKX61082.1"/>
    </source>
</evidence>
<keyword evidence="6" id="KW-0677">Repeat</keyword>
<protein>
    <recommendedName>
        <fullName evidence="21">C2H2-type domain-containing protein</fullName>
    </recommendedName>
</protein>
<evidence type="ECO:0008006" key="21">
    <source>
        <dbReference type="Google" id="ProtNLM"/>
    </source>
</evidence>
<comment type="similarity">
    <text evidence="2">Belongs to the protein kinase superfamily. CAMK Ser/Thr protein kinase family. CHEK2 subfamily.</text>
</comment>
<dbReference type="KEGG" id="trg:TRUGW13939_08228"/>
<dbReference type="InterPro" id="IPR036236">
    <property type="entry name" value="Znf_C2H2_sf"/>
</dbReference>
<evidence type="ECO:0000256" key="4">
    <source>
        <dbReference type="ARBA" id="ARBA00022490"/>
    </source>
</evidence>
<dbReference type="Pfam" id="PF00069">
    <property type="entry name" value="Pkinase"/>
    <property type="match status" value="1"/>
</dbReference>
<dbReference type="Pfam" id="PF00498">
    <property type="entry name" value="FHA"/>
    <property type="match status" value="1"/>
</dbReference>
<sequence length="1371" mass="152307">MATPGTQPDDFLKRPLYVYDLPAELLSTLTIKSDAQPTSVATTGTATPALSESSEKDNGIPTTKTCGLCQVTFQTVQELRDHARSDHHRYNIKAQLRGNPLLTETEFTKAIGEIDESISGSESSESESEEDDPRSADSTLVALLKKQAKISQGAEDNEESRKQGSTGRQPLVWFSSPKLPSNTSVGIYRGLFTNEEQDEPGHMVDSLRKKQLEPFKRVNNSAATASNSGPHIFMCMIGGGHFAAMIVALAPEIQKRGGIEERQARVIAHKTFHRYTTRRKQGGSQSASDASRGAAHSAGSSLRRYNEAALEKDIRDLLRDWKSMIDTSQLVFVRATGNTNRRTLFGPYEGQILKHNDPRLRNFPFSTRRATQAELMRCFKEMTRVKISQIDEAALAAAEAKQHEAVSKSPKPAQQPKKPKLTEEEEAAMLHTSQIQALIRRSKAPALLSYISNNAIDLSFKFFPADASQHHHAPTPLHLAANSDSPALVSSLLTKAKFDPTVQNDEGRTPFDLTRDRATRDAFRVARHELGESAWDWEAAHVPPPIARADVDRRQVQEKEEAAKEEATRRKAELDRLKAEEAAKATATETKRNAGGRKLASLEKTAAEKREDEMRGMTPEMRTRLERERRARAAEERIRRLQGNASGFRAIFGGLPLLLSWVNRFKTGFCAAIMVSDTQDPLRRVGTIYRWNPETKGVADAQHISAYSPLYVGRDRKLWYVTLPIGGYVVDDDSTSSEYTFDDLRVSAQHLRIYTIVYDFENPLDIPPLVYAQDLSLNGTFWNGLPIDKQNGGAVLLSDGDILRLSPESYLEFRCELADKLLPPVQRKEANDFAGDYLITNRLLGEGSFGQVRMAVSMRSASQVACKVVDLRAVKKVVEKKMRHGELKGTSLLELQKREVDILQKLCHPNIIRVEKVIRTEDSLYIFEDLIAAGDLFAFVESMGGDIKDFDAASIMQQILIALDYLHDSNIVHRDLKPENILMTSHADGRRVVLADFGCAQVVLSDIKRMSSVVGTWDYTAPEVYKKSAAQGYTKSVDLWSVGCITVVLLTGSPPFPFSPSGQIEGNEPGDMDEVFKQPRWAEASALAQNFVLALLVLDEKRRLSAKEALGHCWFTNPEYKWRLDRDYQAAIGDWRPQTVRSGASSSRRSVINVRKRRKDNSVPKNGSSIRGRFGSGELPSVACHAKQWLSAGEEKLAFPPRKDTYSALQGSITLETSIGSENSSERTKEAGHLQTSAAYSRVMPTSVDHNLRRPFSPHAWSALMEKSTSYDPTKSTRCKRDQSVGVKGAVMGVKQGEPSGLEVLQEANDHSDASTTEPLLICTTGAKRDISSALGSWSGESQEGGEVYEEVENKVTGKIQRILYGEKRRL</sequence>
<keyword evidence="5 13" id="KW-0540">Nuclease</keyword>
<keyword evidence="11" id="KW-0040">ANK repeat</keyword>
<dbReference type="Gene3D" id="2.60.200.20">
    <property type="match status" value="1"/>
</dbReference>
<dbReference type="Gene3D" id="1.10.510.10">
    <property type="entry name" value="Transferase(Phosphotransferase) domain 1"/>
    <property type="match status" value="1"/>
</dbReference>
<dbReference type="GO" id="GO:0036503">
    <property type="term" value="P:ERAD pathway"/>
    <property type="evidence" value="ECO:0007669"/>
    <property type="project" value="TreeGrafter"/>
</dbReference>
<feature type="region of interest" description="Disordered" evidence="15">
    <location>
        <begin position="401"/>
        <end position="423"/>
    </location>
</feature>
<feature type="active site" evidence="13">
    <location>
        <position position="285"/>
    </location>
</feature>
<dbReference type="InterPro" id="IPR008271">
    <property type="entry name" value="Ser/Thr_kinase_AS"/>
</dbReference>
<keyword evidence="8 13" id="KW-0255">Endonuclease</keyword>
<evidence type="ECO:0000256" key="12">
    <source>
        <dbReference type="ARBA" id="ARBA00023054"/>
    </source>
</evidence>
<evidence type="ECO:0000256" key="9">
    <source>
        <dbReference type="ARBA" id="ARBA00022801"/>
    </source>
</evidence>
<evidence type="ECO:0000256" key="10">
    <source>
        <dbReference type="ARBA" id="ARBA00022840"/>
    </source>
</evidence>
<dbReference type="InterPro" id="IPR017441">
    <property type="entry name" value="Protein_kinase_ATP_BS"/>
</dbReference>
<accession>A0A7H8R411</accession>
<feature type="compositionally biased region" description="Low complexity" evidence="15">
    <location>
        <begin position="407"/>
        <end position="416"/>
    </location>
</feature>
<proteinExistence type="inferred from homology"/>
<dbReference type="RefSeq" id="XP_035347257.1">
    <property type="nucleotide sequence ID" value="XM_035491364.1"/>
</dbReference>
<feature type="compositionally biased region" description="Polar residues" evidence="15">
    <location>
        <begin position="36"/>
        <end position="52"/>
    </location>
</feature>
<dbReference type="InterPro" id="IPR047139">
    <property type="entry name" value="ANKZ1/VMS1"/>
</dbReference>
<dbReference type="PROSITE" id="PS00108">
    <property type="entry name" value="PROTEIN_KINASE_ST"/>
    <property type="match status" value="1"/>
</dbReference>
<dbReference type="PROSITE" id="PS52044">
    <property type="entry name" value="VLRF1"/>
    <property type="match status" value="1"/>
</dbReference>
<dbReference type="Proteomes" id="UP000509510">
    <property type="component" value="Chromosome IV"/>
</dbReference>
<comment type="subcellular location">
    <subcellularLocation>
        <location evidence="1">Cytoplasm</location>
    </subcellularLocation>
</comment>
<evidence type="ECO:0000256" key="8">
    <source>
        <dbReference type="ARBA" id="ARBA00022759"/>
    </source>
</evidence>